<keyword evidence="6" id="KW-1185">Reference proteome</keyword>
<dbReference type="InterPro" id="IPR004370">
    <property type="entry name" value="4-OT-like_dom"/>
</dbReference>
<reference evidence="3 5" key="3">
    <citation type="journal article" date="2024" name="Syst. Appl. Microbiol.">
        <title>Helicobacter cappadocius sp. nov., from lizards: The first psychrotrophic Helicobacter species.</title>
        <authorList>
            <person name="Aydin F."/>
            <person name="Tarhane S."/>
            <person name="Karakaya E."/>
            <person name="Abay S."/>
            <person name="Kayman T."/>
            <person name="Guran O."/>
            <person name="Bozkurt E."/>
            <person name="Uzum N."/>
            <person name="Avci A."/>
            <person name="Olgun K."/>
            <person name="Jablonski D."/>
            <person name="Guran C."/>
            <person name="Burcin Saticioglu I."/>
        </authorList>
    </citation>
    <scope>NUCLEOTIDE SEQUENCE [LARGE SCALE GENOMIC DNA]</scope>
    <source>
        <strain evidence="3">Faydin-H75</strain>
        <strain evidence="5">faydin-H76</strain>
    </source>
</reference>
<reference evidence="3" key="2">
    <citation type="submission" date="2023-07" db="EMBL/GenBank/DDBJ databases">
        <authorList>
            <person name="Aydin F."/>
            <person name="Tarhane S."/>
            <person name="Saticioglu I.B."/>
            <person name="Karakaya E."/>
            <person name="Abay S."/>
            <person name="Guran O."/>
            <person name="Bozkurt E."/>
            <person name="Uzum N."/>
            <person name="Olgun K."/>
            <person name="Jablonski D."/>
        </authorList>
    </citation>
    <scope>NUCLEOTIDE SEQUENCE</scope>
    <source>
        <strain evidence="3">Faydin-H75</strain>
    </source>
</reference>
<dbReference type="Proteomes" id="UP001240777">
    <property type="component" value="Unassembled WGS sequence"/>
</dbReference>
<evidence type="ECO:0000313" key="3">
    <source>
        <dbReference type="EMBL" id="MDO7252934.1"/>
    </source>
</evidence>
<dbReference type="EMBL" id="JAUYZK010000005">
    <property type="protein sequence ID" value="MDP2539076.1"/>
    <property type="molecule type" value="Genomic_DNA"/>
</dbReference>
<dbReference type="SUPFAM" id="SSF55331">
    <property type="entry name" value="Tautomerase/MIF"/>
    <property type="match status" value="1"/>
</dbReference>
<evidence type="ECO:0000256" key="1">
    <source>
        <dbReference type="ARBA" id="ARBA00023235"/>
    </source>
</evidence>
<reference evidence="4 6" key="1">
    <citation type="submission" date="2023-07" db="EMBL/GenBank/DDBJ databases">
        <title>Unpublished Manusciprt.</title>
        <authorList>
            <person name="Aydin F."/>
            <person name="Tarhane S."/>
            <person name="Saticioglu I.B."/>
            <person name="Karakaya E."/>
            <person name="Abay S."/>
            <person name="Guran O."/>
            <person name="Bozkurt E."/>
            <person name="Uzum N."/>
            <person name="Olgun K."/>
            <person name="Jablonski D."/>
        </authorList>
    </citation>
    <scope>NUCLEOTIDE SEQUENCE</scope>
    <source>
        <strain evidence="6">faydin-H75</strain>
        <strain evidence="4">Faydin-H76</strain>
    </source>
</reference>
<feature type="domain" description="4-oxalocrotonate tautomerase-like" evidence="2">
    <location>
        <begin position="2"/>
        <end position="59"/>
    </location>
</feature>
<dbReference type="Gene3D" id="3.30.429.10">
    <property type="entry name" value="Macrophage Migration Inhibitory Factor"/>
    <property type="match status" value="1"/>
</dbReference>
<dbReference type="Pfam" id="PF01361">
    <property type="entry name" value="Tautomerase"/>
    <property type="match status" value="1"/>
</dbReference>
<accession>A0AA90TBS3</accession>
<dbReference type="RefSeq" id="WP_305516781.1">
    <property type="nucleotide sequence ID" value="NZ_JAUPEV010000004.1"/>
</dbReference>
<evidence type="ECO:0000313" key="6">
    <source>
        <dbReference type="Proteomes" id="UP001240777"/>
    </source>
</evidence>
<name>A0AA90TBS3_9HELI</name>
<gene>
    <name evidence="3" type="ORF">Q5I04_03270</name>
    <name evidence="4" type="ORF">Q5I06_04730</name>
</gene>
<dbReference type="AlphaFoldDB" id="A0AA90TBS3"/>
<dbReference type="GO" id="GO:0016853">
    <property type="term" value="F:isomerase activity"/>
    <property type="evidence" value="ECO:0007669"/>
    <property type="project" value="UniProtKB-KW"/>
</dbReference>
<keyword evidence="1" id="KW-0413">Isomerase</keyword>
<evidence type="ECO:0000313" key="5">
    <source>
        <dbReference type="Proteomes" id="UP001177258"/>
    </source>
</evidence>
<proteinExistence type="predicted"/>
<organism evidence="4 5">
    <name type="scientific">Helicobacter cappadocius</name>
    <dbReference type="NCBI Taxonomy" id="3063998"/>
    <lineage>
        <taxon>Bacteria</taxon>
        <taxon>Pseudomonadati</taxon>
        <taxon>Campylobacterota</taxon>
        <taxon>Epsilonproteobacteria</taxon>
        <taxon>Campylobacterales</taxon>
        <taxon>Helicobacteraceae</taxon>
        <taxon>Helicobacter</taxon>
    </lineage>
</organism>
<dbReference type="Proteomes" id="UP001177258">
    <property type="component" value="Unassembled WGS sequence"/>
</dbReference>
<sequence>MPYVDIKVGGKLNAEQKREIAKDVSESLERIAGKPKATVYVSFTEFDRDSFAKGENLLSDLDKQQKKI</sequence>
<dbReference type="InterPro" id="IPR014347">
    <property type="entry name" value="Tautomerase/MIF_sf"/>
</dbReference>
<comment type="caution">
    <text evidence="4">The sequence shown here is derived from an EMBL/GenBank/DDBJ whole genome shotgun (WGS) entry which is preliminary data.</text>
</comment>
<evidence type="ECO:0000259" key="2">
    <source>
        <dbReference type="Pfam" id="PF01361"/>
    </source>
</evidence>
<dbReference type="EMBL" id="JAUPEV010000004">
    <property type="protein sequence ID" value="MDO7252934.1"/>
    <property type="molecule type" value="Genomic_DNA"/>
</dbReference>
<evidence type="ECO:0000313" key="4">
    <source>
        <dbReference type="EMBL" id="MDP2539076.1"/>
    </source>
</evidence>
<protein>
    <submittedName>
        <fullName evidence="4">4-oxalocrotonate tautomerase family protein</fullName>
    </submittedName>
</protein>